<feature type="signal peptide" evidence="1">
    <location>
        <begin position="1"/>
        <end position="22"/>
    </location>
</feature>
<evidence type="ECO:0000256" key="1">
    <source>
        <dbReference type="SAM" id="SignalP"/>
    </source>
</evidence>
<protein>
    <recommendedName>
        <fullName evidence="4">VM domain-containing protein</fullName>
    </recommendedName>
</protein>
<feature type="chain" id="PRO_5006456220" description="VM domain-containing protein" evidence="1">
    <location>
        <begin position="23"/>
        <end position="200"/>
    </location>
</feature>
<gene>
    <name evidence="2" type="primary">Dyak\GE23106</name>
    <name evidence="2" type="synonym">dyak_GLEANR_6873</name>
    <name evidence="2" type="synonym">GE23106</name>
    <name evidence="2" type="ORF">Dyak_GE23106</name>
</gene>
<accession>B4ITS2</accession>
<dbReference type="Proteomes" id="UP000002282">
    <property type="component" value="Unassembled WGS sequence"/>
</dbReference>
<evidence type="ECO:0000313" key="3">
    <source>
        <dbReference type="Proteomes" id="UP000002282"/>
    </source>
</evidence>
<dbReference type="KEGG" id="dya:Dyak_GE23106"/>
<dbReference type="AlphaFoldDB" id="B4ITS2"/>
<dbReference type="HOGENOM" id="CLU_1327593_0_0_1"/>
<reference evidence="2 3" key="1">
    <citation type="journal article" date="2007" name="Nature">
        <title>Evolution of genes and genomes on the Drosophila phylogeny.</title>
        <authorList>
            <consortium name="Drosophila 12 Genomes Consortium"/>
            <person name="Clark A.G."/>
            <person name="Eisen M.B."/>
            <person name="Smith D.R."/>
            <person name="Bergman C.M."/>
            <person name="Oliver B."/>
            <person name="Markow T.A."/>
            <person name="Kaufman T.C."/>
            <person name="Kellis M."/>
            <person name="Gelbart W."/>
            <person name="Iyer V.N."/>
            <person name="Pollard D.A."/>
            <person name="Sackton T.B."/>
            <person name="Larracuente A.M."/>
            <person name="Singh N.D."/>
            <person name="Abad J.P."/>
            <person name="Abt D.N."/>
            <person name="Adryan B."/>
            <person name="Aguade M."/>
            <person name="Akashi H."/>
            <person name="Anderson W.W."/>
            <person name="Aquadro C.F."/>
            <person name="Ardell D.H."/>
            <person name="Arguello R."/>
            <person name="Artieri C.G."/>
            <person name="Barbash D.A."/>
            <person name="Barker D."/>
            <person name="Barsanti P."/>
            <person name="Batterham P."/>
            <person name="Batzoglou S."/>
            <person name="Begun D."/>
            <person name="Bhutkar A."/>
            <person name="Blanco E."/>
            <person name="Bosak S.A."/>
            <person name="Bradley R.K."/>
            <person name="Brand A.D."/>
            <person name="Brent M.R."/>
            <person name="Brooks A.N."/>
            <person name="Brown R.H."/>
            <person name="Butlin R.K."/>
            <person name="Caggese C."/>
            <person name="Calvi B.R."/>
            <person name="Bernardo de Carvalho A."/>
            <person name="Caspi A."/>
            <person name="Castrezana S."/>
            <person name="Celniker S.E."/>
            <person name="Chang J.L."/>
            <person name="Chapple C."/>
            <person name="Chatterji S."/>
            <person name="Chinwalla A."/>
            <person name="Civetta A."/>
            <person name="Clifton S.W."/>
            <person name="Comeron J.M."/>
            <person name="Costello J.C."/>
            <person name="Coyne J.A."/>
            <person name="Daub J."/>
            <person name="David R.G."/>
            <person name="Delcher A.L."/>
            <person name="Delehaunty K."/>
            <person name="Do C.B."/>
            <person name="Ebling H."/>
            <person name="Edwards K."/>
            <person name="Eickbush T."/>
            <person name="Evans J.D."/>
            <person name="Filipski A."/>
            <person name="Findeiss S."/>
            <person name="Freyhult E."/>
            <person name="Fulton L."/>
            <person name="Fulton R."/>
            <person name="Garcia A.C."/>
            <person name="Gardiner A."/>
            <person name="Garfield D.A."/>
            <person name="Garvin B.E."/>
            <person name="Gibson G."/>
            <person name="Gilbert D."/>
            <person name="Gnerre S."/>
            <person name="Godfrey J."/>
            <person name="Good R."/>
            <person name="Gotea V."/>
            <person name="Gravely B."/>
            <person name="Greenberg A.J."/>
            <person name="Griffiths-Jones S."/>
            <person name="Gross S."/>
            <person name="Guigo R."/>
            <person name="Gustafson E.A."/>
            <person name="Haerty W."/>
            <person name="Hahn M.W."/>
            <person name="Halligan D.L."/>
            <person name="Halpern A.L."/>
            <person name="Halter G.M."/>
            <person name="Han M.V."/>
            <person name="Heger A."/>
            <person name="Hillier L."/>
            <person name="Hinrichs A.S."/>
            <person name="Holmes I."/>
            <person name="Hoskins R.A."/>
            <person name="Hubisz M.J."/>
            <person name="Hultmark D."/>
            <person name="Huntley M.A."/>
            <person name="Jaffe D.B."/>
            <person name="Jagadeeshan S."/>
            <person name="Jeck W.R."/>
            <person name="Johnson J."/>
            <person name="Jones C.D."/>
            <person name="Jordan W.C."/>
            <person name="Karpen G.H."/>
            <person name="Kataoka E."/>
            <person name="Keightley P.D."/>
            <person name="Kheradpour P."/>
            <person name="Kirkness E.F."/>
            <person name="Koerich L.B."/>
            <person name="Kristiansen K."/>
            <person name="Kudrna D."/>
            <person name="Kulathinal R.J."/>
            <person name="Kumar S."/>
            <person name="Kwok R."/>
            <person name="Lander E."/>
            <person name="Langley C.H."/>
            <person name="Lapoint R."/>
            <person name="Lazzaro B.P."/>
            <person name="Lee S.J."/>
            <person name="Levesque L."/>
            <person name="Li R."/>
            <person name="Lin C.F."/>
            <person name="Lin M.F."/>
            <person name="Lindblad-Toh K."/>
            <person name="Llopart A."/>
            <person name="Long M."/>
            <person name="Low L."/>
            <person name="Lozovsky E."/>
            <person name="Lu J."/>
            <person name="Luo M."/>
            <person name="Machado C.A."/>
            <person name="Makalowski W."/>
            <person name="Marzo M."/>
            <person name="Matsuda M."/>
            <person name="Matzkin L."/>
            <person name="McAllister B."/>
            <person name="McBride C.S."/>
            <person name="McKernan B."/>
            <person name="McKernan K."/>
            <person name="Mendez-Lago M."/>
            <person name="Minx P."/>
            <person name="Mollenhauer M.U."/>
            <person name="Montooth K."/>
            <person name="Mount S.M."/>
            <person name="Mu X."/>
            <person name="Myers E."/>
            <person name="Negre B."/>
            <person name="Newfeld S."/>
            <person name="Nielsen R."/>
            <person name="Noor M.A."/>
            <person name="O'Grady P."/>
            <person name="Pachter L."/>
            <person name="Papaceit M."/>
            <person name="Parisi M.J."/>
            <person name="Parisi M."/>
            <person name="Parts L."/>
            <person name="Pedersen J.S."/>
            <person name="Pesole G."/>
            <person name="Phillippy A.M."/>
            <person name="Ponting C.P."/>
            <person name="Pop M."/>
            <person name="Porcelli D."/>
            <person name="Powell J.R."/>
            <person name="Prohaska S."/>
            <person name="Pruitt K."/>
            <person name="Puig M."/>
            <person name="Quesneville H."/>
            <person name="Ram K.R."/>
            <person name="Rand D."/>
            <person name="Rasmussen M.D."/>
            <person name="Reed L.K."/>
            <person name="Reenan R."/>
            <person name="Reily A."/>
            <person name="Remington K.A."/>
            <person name="Rieger T.T."/>
            <person name="Ritchie M.G."/>
            <person name="Robin C."/>
            <person name="Rogers Y.H."/>
            <person name="Rohde C."/>
            <person name="Rozas J."/>
            <person name="Rubenfield M.J."/>
            <person name="Ruiz A."/>
            <person name="Russo S."/>
            <person name="Salzberg S.L."/>
            <person name="Sanchez-Gracia A."/>
            <person name="Saranga D.J."/>
            <person name="Sato H."/>
            <person name="Schaeffer S.W."/>
            <person name="Schatz M.C."/>
            <person name="Schlenke T."/>
            <person name="Schwartz R."/>
            <person name="Segarra C."/>
            <person name="Singh R.S."/>
            <person name="Sirot L."/>
            <person name="Sirota M."/>
            <person name="Sisneros N.B."/>
            <person name="Smith C.D."/>
            <person name="Smith T.F."/>
            <person name="Spieth J."/>
            <person name="Stage D.E."/>
            <person name="Stark A."/>
            <person name="Stephan W."/>
            <person name="Strausberg R.L."/>
            <person name="Strempel S."/>
            <person name="Sturgill D."/>
            <person name="Sutton G."/>
            <person name="Sutton G.G."/>
            <person name="Tao W."/>
            <person name="Teichmann S."/>
            <person name="Tobari Y.N."/>
            <person name="Tomimura Y."/>
            <person name="Tsolas J.M."/>
            <person name="Valente V.L."/>
            <person name="Venter E."/>
            <person name="Venter J.C."/>
            <person name="Vicario S."/>
            <person name="Vieira F.G."/>
            <person name="Vilella A.J."/>
            <person name="Villasante A."/>
            <person name="Walenz B."/>
            <person name="Wang J."/>
            <person name="Wasserman M."/>
            <person name="Watts T."/>
            <person name="Wilson D."/>
            <person name="Wilson R.K."/>
            <person name="Wing R.A."/>
            <person name="Wolfner M.F."/>
            <person name="Wong A."/>
            <person name="Wong G.K."/>
            <person name="Wu C.I."/>
            <person name="Wu G."/>
            <person name="Yamamoto D."/>
            <person name="Yang H.P."/>
            <person name="Yang S.P."/>
            <person name="Yorke J.A."/>
            <person name="Yoshida K."/>
            <person name="Zdobnov E."/>
            <person name="Zhang P."/>
            <person name="Zhang Y."/>
            <person name="Zimin A.V."/>
            <person name="Baldwin J."/>
            <person name="Abdouelleil A."/>
            <person name="Abdulkadir J."/>
            <person name="Abebe A."/>
            <person name="Abera B."/>
            <person name="Abreu J."/>
            <person name="Acer S.C."/>
            <person name="Aftuck L."/>
            <person name="Alexander A."/>
            <person name="An P."/>
            <person name="Anderson E."/>
            <person name="Anderson S."/>
            <person name="Arachi H."/>
            <person name="Azer M."/>
            <person name="Bachantsang P."/>
            <person name="Barry A."/>
            <person name="Bayul T."/>
            <person name="Berlin A."/>
            <person name="Bessette D."/>
            <person name="Bloom T."/>
            <person name="Blye J."/>
            <person name="Boguslavskiy L."/>
            <person name="Bonnet C."/>
            <person name="Boukhgalter B."/>
            <person name="Bourzgui I."/>
            <person name="Brown A."/>
            <person name="Cahill P."/>
            <person name="Channer S."/>
            <person name="Cheshatsang Y."/>
            <person name="Chuda L."/>
            <person name="Citroen M."/>
            <person name="Collymore A."/>
            <person name="Cooke P."/>
            <person name="Costello M."/>
            <person name="D'Aco K."/>
            <person name="Daza R."/>
            <person name="De Haan G."/>
            <person name="DeGray S."/>
            <person name="DeMaso C."/>
            <person name="Dhargay N."/>
            <person name="Dooley K."/>
            <person name="Dooley E."/>
            <person name="Doricent M."/>
            <person name="Dorje P."/>
            <person name="Dorjee K."/>
            <person name="Dupes A."/>
            <person name="Elong R."/>
            <person name="Falk J."/>
            <person name="Farina A."/>
            <person name="Faro S."/>
            <person name="Ferguson D."/>
            <person name="Fisher S."/>
            <person name="Foley C.D."/>
            <person name="Franke A."/>
            <person name="Friedrich D."/>
            <person name="Gadbois L."/>
            <person name="Gearin G."/>
            <person name="Gearin C.R."/>
            <person name="Giannoukos G."/>
            <person name="Goode T."/>
            <person name="Graham J."/>
            <person name="Grandbois E."/>
            <person name="Grewal S."/>
            <person name="Gyaltsen K."/>
            <person name="Hafez N."/>
            <person name="Hagos B."/>
            <person name="Hall J."/>
            <person name="Henson C."/>
            <person name="Hollinger A."/>
            <person name="Honan T."/>
            <person name="Huard M.D."/>
            <person name="Hughes L."/>
            <person name="Hurhula B."/>
            <person name="Husby M.E."/>
            <person name="Kamat A."/>
            <person name="Kanga B."/>
            <person name="Kashin S."/>
            <person name="Khazanovich D."/>
            <person name="Kisner P."/>
            <person name="Lance K."/>
            <person name="Lara M."/>
            <person name="Lee W."/>
            <person name="Lennon N."/>
            <person name="Letendre F."/>
            <person name="LeVine R."/>
            <person name="Lipovsky A."/>
            <person name="Liu X."/>
            <person name="Liu J."/>
            <person name="Liu S."/>
            <person name="Lokyitsang T."/>
            <person name="Lokyitsang Y."/>
            <person name="Lubonja R."/>
            <person name="Lui A."/>
            <person name="MacDonald P."/>
            <person name="Magnisalis V."/>
            <person name="Maru K."/>
            <person name="Matthews C."/>
            <person name="McCusker W."/>
            <person name="McDonough S."/>
            <person name="Mehta T."/>
            <person name="Meldrim J."/>
            <person name="Meneus L."/>
            <person name="Mihai O."/>
            <person name="Mihalev A."/>
            <person name="Mihova T."/>
            <person name="Mittelman R."/>
            <person name="Mlenga V."/>
            <person name="Montmayeur A."/>
            <person name="Mulrain L."/>
            <person name="Navidi A."/>
            <person name="Naylor J."/>
            <person name="Negash T."/>
            <person name="Nguyen T."/>
            <person name="Nguyen N."/>
            <person name="Nicol R."/>
            <person name="Norbu C."/>
            <person name="Norbu N."/>
            <person name="Novod N."/>
            <person name="O'Neill B."/>
            <person name="Osman S."/>
            <person name="Markiewicz E."/>
            <person name="Oyono O.L."/>
            <person name="Patti C."/>
            <person name="Phunkhang P."/>
            <person name="Pierre F."/>
            <person name="Priest M."/>
            <person name="Raghuraman S."/>
            <person name="Rege F."/>
            <person name="Reyes R."/>
            <person name="Rise C."/>
            <person name="Rogov P."/>
            <person name="Ross K."/>
            <person name="Ryan E."/>
            <person name="Settipalli S."/>
            <person name="Shea T."/>
            <person name="Sherpa N."/>
            <person name="Shi L."/>
            <person name="Shih D."/>
            <person name="Sparrow T."/>
            <person name="Spaulding J."/>
            <person name="Stalker J."/>
            <person name="Stange-Thomann N."/>
            <person name="Stavropoulos S."/>
            <person name="Stone C."/>
            <person name="Strader C."/>
            <person name="Tesfaye S."/>
            <person name="Thomson T."/>
            <person name="Thoulutsang Y."/>
            <person name="Thoulutsang D."/>
            <person name="Topham K."/>
            <person name="Topping I."/>
            <person name="Tsamla T."/>
            <person name="Vassiliev H."/>
            <person name="Vo A."/>
            <person name="Wangchuk T."/>
            <person name="Wangdi T."/>
            <person name="Weiand M."/>
            <person name="Wilkinson J."/>
            <person name="Wilson A."/>
            <person name="Yadav S."/>
            <person name="Young G."/>
            <person name="Yu Q."/>
            <person name="Zembek L."/>
            <person name="Zhong D."/>
            <person name="Zimmer A."/>
            <person name="Zwirko Z."/>
            <person name="Jaffe D.B."/>
            <person name="Alvarez P."/>
            <person name="Brockman W."/>
            <person name="Butler J."/>
            <person name="Chin C."/>
            <person name="Gnerre S."/>
            <person name="Grabherr M."/>
            <person name="Kleber M."/>
            <person name="Mauceli E."/>
            <person name="MacCallum I."/>
        </authorList>
    </citation>
    <scope>NUCLEOTIDE SEQUENCE [LARGE SCALE GENOMIC DNA]</scope>
    <source>
        <strain evidence="3">Tai18E2 / Tucson 14021-0261.01</strain>
    </source>
</reference>
<dbReference type="eggNOG" id="ENOG502RTND">
    <property type="taxonomic scope" value="Eukaryota"/>
</dbReference>
<reference evidence="2 3" key="2">
    <citation type="journal article" date="2007" name="PLoS Biol.">
        <title>Principles of genome evolution in the Drosophila melanogaster species group.</title>
        <authorList>
            <person name="Ranz J.M."/>
            <person name="Maurin D."/>
            <person name="Chan Y.S."/>
            <person name="von Grotthuss M."/>
            <person name="Hillier L.W."/>
            <person name="Roote J."/>
            <person name="Ashburner M."/>
            <person name="Bergman C.M."/>
        </authorList>
    </citation>
    <scope>NUCLEOTIDE SEQUENCE [LARGE SCALE GENOMIC DNA]</scope>
    <source>
        <strain evidence="3">Tai18E2 / Tucson 14021-0261.01</strain>
    </source>
</reference>
<keyword evidence="1" id="KW-0732">Signal</keyword>
<organism evidence="2 3">
    <name type="scientific">Drosophila yakuba</name>
    <name type="common">Fruit fly</name>
    <dbReference type="NCBI Taxonomy" id="7245"/>
    <lineage>
        <taxon>Eukaryota</taxon>
        <taxon>Metazoa</taxon>
        <taxon>Ecdysozoa</taxon>
        <taxon>Arthropoda</taxon>
        <taxon>Hexapoda</taxon>
        <taxon>Insecta</taxon>
        <taxon>Pterygota</taxon>
        <taxon>Neoptera</taxon>
        <taxon>Endopterygota</taxon>
        <taxon>Diptera</taxon>
        <taxon>Brachycera</taxon>
        <taxon>Muscomorpha</taxon>
        <taxon>Ephydroidea</taxon>
        <taxon>Drosophilidae</taxon>
        <taxon>Drosophila</taxon>
        <taxon>Sophophora</taxon>
    </lineage>
</organism>
<sequence length="200" mass="20410">MLNNLKISLICVLICLGAPALGSFHHEPSAVAVPVGVPVPVPVPVPSPYPVPSPVAVPAPVAVPVSDTVTVPAAFSAHQGLTYGAVDHYGPPPPAIFKYAGSYAAPQPVIKYSLGAPVTTTTTTYTGFAAAPPPSVHYAAAAPPPPQFIARFAPPPIGYQFAAAAPSYGRYKLHFGSPLHHSPAAVYGAPPPPAFGTQGW</sequence>
<dbReference type="OrthoDB" id="7872921at2759"/>
<evidence type="ECO:0008006" key="4">
    <source>
        <dbReference type="Google" id="ProtNLM"/>
    </source>
</evidence>
<proteinExistence type="predicted"/>
<keyword evidence="3" id="KW-1185">Reference proteome</keyword>
<dbReference type="EMBL" id="CH891730">
    <property type="protein sequence ID" value="EDW99785.2"/>
    <property type="molecule type" value="Genomic_DNA"/>
</dbReference>
<evidence type="ECO:0000313" key="2">
    <source>
        <dbReference type="EMBL" id="EDW99785.2"/>
    </source>
</evidence>
<name>B4ITS2_DROYA</name>